<comment type="caution">
    <text evidence="1">The sequence shown here is derived from an EMBL/GenBank/DDBJ whole genome shotgun (WGS) entry which is preliminary data.</text>
</comment>
<accession>A0ACC1MUV8</accession>
<organism evidence="1 2">
    <name type="scientific">Xylaria curta</name>
    <dbReference type="NCBI Taxonomy" id="42375"/>
    <lineage>
        <taxon>Eukaryota</taxon>
        <taxon>Fungi</taxon>
        <taxon>Dikarya</taxon>
        <taxon>Ascomycota</taxon>
        <taxon>Pezizomycotina</taxon>
        <taxon>Sordariomycetes</taxon>
        <taxon>Xylariomycetidae</taxon>
        <taxon>Xylariales</taxon>
        <taxon>Xylariaceae</taxon>
        <taxon>Xylaria</taxon>
    </lineage>
</organism>
<reference evidence="1" key="1">
    <citation type="submission" date="2022-10" db="EMBL/GenBank/DDBJ databases">
        <title>Genome Sequence of Xylaria curta.</title>
        <authorList>
            <person name="Buettner E."/>
        </authorList>
    </citation>
    <scope>NUCLEOTIDE SEQUENCE</scope>
    <source>
        <strain evidence="1">Babe10</strain>
    </source>
</reference>
<protein>
    <submittedName>
        <fullName evidence="1">Uncharacterized protein</fullName>
    </submittedName>
</protein>
<dbReference type="EMBL" id="JAPDGR010003637">
    <property type="protein sequence ID" value="KAJ2970528.1"/>
    <property type="molecule type" value="Genomic_DNA"/>
</dbReference>
<evidence type="ECO:0000313" key="2">
    <source>
        <dbReference type="Proteomes" id="UP001143856"/>
    </source>
</evidence>
<name>A0ACC1MUV8_9PEZI</name>
<keyword evidence="2" id="KW-1185">Reference proteome</keyword>
<evidence type="ECO:0000313" key="1">
    <source>
        <dbReference type="EMBL" id="KAJ2970528.1"/>
    </source>
</evidence>
<dbReference type="Proteomes" id="UP001143856">
    <property type="component" value="Unassembled WGS sequence"/>
</dbReference>
<proteinExistence type="predicted"/>
<gene>
    <name evidence="1" type="ORF">NUW58_g9667</name>
</gene>
<sequence>MWVQPEPPVRSHPTFLRANYAPNQLFSFTMPRPASTSSLIHRTLKSSLRANSLLRRFAGTKPGSPSRPLAASHDVTPPTPPVPSQSQEQNKTMAQRDEELRQKMSGLAGDGGEAGIEYEDGKPVAMKRSVKNNMFRYI</sequence>